<evidence type="ECO:0000313" key="3">
    <source>
        <dbReference type="Proteomes" id="UP000050761"/>
    </source>
</evidence>
<evidence type="ECO:0000313" key="4">
    <source>
        <dbReference type="WBParaSite" id="HPBE_0001051801-mRNA-1"/>
    </source>
</evidence>
<feature type="transmembrane region" description="Helical" evidence="1">
    <location>
        <begin position="23"/>
        <end position="46"/>
    </location>
</feature>
<keyword evidence="1" id="KW-1133">Transmembrane helix</keyword>
<reference evidence="2 3" key="1">
    <citation type="submission" date="2018-11" db="EMBL/GenBank/DDBJ databases">
        <authorList>
            <consortium name="Pathogen Informatics"/>
        </authorList>
    </citation>
    <scope>NUCLEOTIDE SEQUENCE [LARGE SCALE GENOMIC DNA]</scope>
</reference>
<dbReference type="AlphaFoldDB" id="A0A183FRP3"/>
<dbReference type="OrthoDB" id="5869236at2759"/>
<feature type="transmembrane region" description="Helical" evidence="1">
    <location>
        <begin position="132"/>
        <end position="157"/>
    </location>
</feature>
<sequence>MAAETFLACDNIKVHPTKDSRKVGIFGVASTSILSIAIYIYCLVHLLQKEGELAANKIIALLSVSLAIILMFAGLFIWGLFAIRQRLLLPFTTLFCFLLFAVVGSLIATLVMSADEFTAALSKAEGGSGASVADLVIFRVVLGVAALVFGIELYAYIRLFLHLRALKRYLAR</sequence>
<proteinExistence type="predicted"/>
<feature type="transmembrane region" description="Helical" evidence="1">
    <location>
        <begin position="58"/>
        <end position="81"/>
    </location>
</feature>
<organism evidence="3 4">
    <name type="scientific">Heligmosomoides polygyrus</name>
    <name type="common">Parasitic roundworm</name>
    <dbReference type="NCBI Taxonomy" id="6339"/>
    <lineage>
        <taxon>Eukaryota</taxon>
        <taxon>Metazoa</taxon>
        <taxon>Ecdysozoa</taxon>
        <taxon>Nematoda</taxon>
        <taxon>Chromadorea</taxon>
        <taxon>Rhabditida</taxon>
        <taxon>Rhabditina</taxon>
        <taxon>Rhabditomorpha</taxon>
        <taxon>Strongyloidea</taxon>
        <taxon>Heligmosomidae</taxon>
        <taxon>Heligmosomoides</taxon>
    </lineage>
</organism>
<name>A0A183FRP3_HELPZ</name>
<feature type="transmembrane region" description="Helical" evidence="1">
    <location>
        <begin position="88"/>
        <end position="112"/>
    </location>
</feature>
<accession>A0A183FRP3</accession>
<evidence type="ECO:0000256" key="1">
    <source>
        <dbReference type="SAM" id="Phobius"/>
    </source>
</evidence>
<keyword evidence="1" id="KW-0472">Membrane</keyword>
<dbReference type="Proteomes" id="UP000050761">
    <property type="component" value="Unassembled WGS sequence"/>
</dbReference>
<evidence type="ECO:0000313" key="2">
    <source>
        <dbReference type="EMBL" id="VDO85352.1"/>
    </source>
</evidence>
<dbReference type="WBParaSite" id="HPBE_0001051801-mRNA-1">
    <property type="protein sequence ID" value="HPBE_0001051801-mRNA-1"/>
    <property type="gene ID" value="HPBE_0001051801"/>
</dbReference>
<protein>
    <submittedName>
        <fullName evidence="4">MARVEL domain-containing protein</fullName>
    </submittedName>
</protein>
<accession>A0A3P8CMD3</accession>
<dbReference type="EMBL" id="UZAH01026787">
    <property type="protein sequence ID" value="VDO85352.1"/>
    <property type="molecule type" value="Genomic_DNA"/>
</dbReference>
<keyword evidence="3" id="KW-1185">Reference proteome</keyword>
<reference evidence="4" key="2">
    <citation type="submission" date="2019-09" db="UniProtKB">
        <authorList>
            <consortium name="WormBaseParasite"/>
        </authorList>
    </citation>
    <scope>IDENTIFICATION</scope>
</reference>
<gene>
    <name evidence="2" type="ORF">HPBE_LOCUS10519</name>
</gene>
<keyword evidence="1" id="KW-0812">Transmembrane</keyword>